<name>A0A6J5RQL0_9CAUD</name>
<feature type="domain" description="IMP dehydrogenase/GMP reductase" evidence="5">
    <location>
        <begin position="211"/>
        <end position="529"/>
    </location>
</feature>
<dbReference type="PANTHER" id="PTHR43170:SF5">
    <property type="entry name" value="GMP REDUCTASE"/>
    <property type="match status" value="1"/>
</dbReference>
<dbReference type="Gene3D" id="3.20.20.70">
    <property type="entry name" value="Aldolase class I"/>
    <property type="match status" value="1"/>
</dbReference>
<dbReference type="InterPro" id="IPR044925">
    <property type="entry name" value="His-Me_finger_sf"/>
</dbReference>
<keyword evidence="3" id="KW-0521">NADP</keyword>
<evidence type="ECO:0000256" key="2">
    <source>
        <dbReference type="ARBA" id="ARBA00015800"/>
    </source>
</evidence>
<dbReference type="GO" id="GO:0003920">
    <property type="term" value="F:GMP reductase activity"/>
    <property type="evidence" value="ECO:0007669"/>
    <property type="project" value="UniProtKB-EC"/>
</dbReference>
<dbReference type="SUPFAM" id="SSF51412">
    <property type="entry name" value="Inosine monophosphate dehydrogenase (IMPDH)"/>
    <property type="match status" value="1"/>
</dbReference>
<dbReference type="InterPro" id="IPR001093">
    <property type="entry name" value="IMP_DH_GMPRt"/>
</dbReference>
<organism evidence="6">
    <name type="scientific">uncultured Caudovirales phage</name>
    <dbReference type="NCBI Taxonomy" id="2100421"/>
    <lineage>
        <taxon>Viruses</taxon>
        <taxon>Duplodnaviria</taxon>
        <taxon>Heunggongvirae</taxon>
        <taxon>Uroviricota</taxon>
        <taxon>Caudoviricetes</taxon>
        <taxon>Peduoviridae</taxon>
        <taxon>Maltschvirus</taxon>
        <taxon>Maltschvirus maltsch</taxon>
    </lineage>
</organism>
<evidence type="ECO:0000256" key="3">
    <source>
        <dbReference type="ARBA" id="ARBA00022857"/>
    </source>
</evidence>
<reference evidence="6" key="1">
    <citation type="submission" date="2020-05" db="EMBL/GenBank/DDBJ databases">
        <authorList>
            <person name="Chiriac C."/>
            <person name="Salcher M."/>
            <person name="Ghai R."/>
            <person name="Kavagutti S V."/>
        </authorList>
    </citation>
    <scope>NUCLEOTIDE SEQUENCE</scope>
</reference>
<protein>
    <recommendedName>
        <fullName evidence="2">GMP reductase</fullName>
        <ecNumber evidence="1">1.7.1.7</ecNumber>
    </recommendedName>
</protein>
<accession>A0A6J5RQL0</accession>
<dbReference type="Pfam" id="PF00478">
    <property type="entry name" value="IMPDH"/>
    <property type="match status" value="1"/>
</dbReference>
<dbReference type="InterPro" id="IPR050139">
    <property type="entry name" value="GMP_reductase"/>
</dbReference>
<dbReference type="CDD" id="cd00381">
    <property type="entry name" value="IMPDH"/>
    <property type="match status" value="1"/>
</dbReference>
<evidence type="ECO:0000256" key="4">
    <source>
        <dbReference type="ARBA" id="ARBA00023002"/>
    </source>
</evidence>
<proteinExistence type="predicted"/>
<dbReference type="SUPFAM" id="SSF54060">
    <property type="entry name" value="His-Me finger endonucleases"/>
    <property type="match status" value="1"/>
</dbReference>
<sequence length="531" mass="59001">MSVKFNTTINGTNIEELSFNSKEQVIRICDVCKEEKNVAWNTVARCRKKHKTNKDYCLKCAMIFYISGDKNHSKNPEIRKKISLATKGKSKTFKDGKNYRILNKKITTNGYVLKWVPEENKHIQEHRLILAESILKHHSELDEVHHLNGIKTDNSLSNLIELNKTEHCLLHSQLENLAFKLVQKNFIIFDRKNKEYVLSSAAEQSVIERSYGFEDIAIKQKKNLVKSRLDVNIDTEIIRGIKRPLGLIAANMSTVINADFYIALYKAGAFGILHRADSKENIISDIKKVAKECEYVAASIGVENDQFDFCKDIIKNGCNVITIDIAHGYSDSVINLGKKIKLYNPEVKIILGNATNVDIIYETYHFADAIKVGIAQGLACETKNTAGCTEKQFSAVLRFKNISKDFGIPIISDGGIREPADFTKAIAAGANSIMAGSIFAACPESAAESVTFKGETKKLYAGMASEYVQNKWKGGLKPGTCAEGGIRFLEPGPSLSKLLEIYAGALRSGITYAGGNDICSFQKNAEFISLK</sequence>
<keyword evidence="4" id="KW-0560">Oxidoreductase</keyword>
<dbReference type="EC" id="1.7.1.7" evidence="1"/>
<evidence type="ECO:0000256" key="1">
    <source>
        <dbReference type="ARBA" id="ARBA00012678"/>
    </source>
</evidence>
<evidence type="ECO:0000313" key="6">
    <source>
        <dbReference type="EMBL" id="CAB4196566.1"/>
    </source>
</evidence>
<evidence type="ECO:0000259" key="5">
    <source>
        <dbReference type="Pfam" id="PF00478"/>
    </source>
</evidence>
<dbReference type="EMBL" id="LR797252">
    <property type="protein sequence ID" value="CAB4196566.1"/>
    <property type="molecule type" value="Genomic_DNA"/>
</dbReference>
<gene>
    <name evidence="6" type="ORF">UFOVP1290_86</name>
</gene>
<dbReference type="InterPro" id="IPR013785">
    <property type="entry name" value="Aldolase_TIM"/>
</dbReference>
<dbReference type="PANTHER" id="PTHR43170">
    <property type="entry name" value="GMP REDUCTASE"/>
    <property type="match status" value="1"/>
</dbReference>
<dbReference type="Gene3D" id="3.90.75.20">
    <property type="match status" value="1"/>
</dbReference>
<dbReference type="SMART" id="SM01240">
    <property type="entry name" value="IMPDH"/>
    <property type="match status" value="1"/>
</dbReference>